<organism evidence="2 3">
    <name type="scientific">Pantoea rodasii</name>
    <dbReference type="NCBI Taxonomy" id="1076549"/>
    <lineage>
        <taxon>Bacteria</taxon>
        <taxon>Pseudomonadati</taxon>
        <taxon>Pseudomonadota</taxon>
        <taxon>Gammaproteobacteria</taxon>
        <taxon>Enterobacterales</taxon>
        <taxon>Erwiniaceae</taxon>
        <taxon>Pantoea</taxon>
    </lineage>
</organism>
<protein>
    <submittedName>
        <fullName evidence="2">XRE family transcriptional regulator</fullName>
    </submittedName>
</protein>
<dbReference type="PANTHER" id="PTHR35010">
    <property type="entry name" value="BLL4672 PROTEIN-RELATED"/>
    <property type="match status" value="1"/>
</dbReference>
<proteinExistence type="predicted"/>
<comment type="caution">
    <text evidence="2">The sequence shown here is derived from an EMBL/GenBank/DDBJ whole genome shotgun (WGS) entry which is preliminary data.</text>
</comment>
<evidence type="ECO:0000259" key="1">
    <source>
        <dbReference type="PROSITE" id="PS50943"/>
    </source>
</evidence>
<dbReference type="PROSITE" id="PS50943">
    <property type="entry name" value="HTH_CROC1"/>
    <property type="match status" value="1"/>
</dbReference>
<reference evidence="2 3" key="1">
    <citation type="submission" date="2014-11" db="EMBL/GenBank/DDBJ databases">
        <title>Genome sequencing of Pantoea rodasii ND03.</title>
        <authorList>
            <person name="Muhamad Yunos N.Y."/>
            <person name="Chan K.-G."/>
        </authorList>
    </citation>
    <scope>NUCLEOTIDE SEQUENCE [LARGE SCALE GENOMIC DNA]</scope>
    <source>
        <strain evidence="2 3">ND03</strain>
    </source>
</reference>
<gene>
    <name evidence="2" type="ORF">QU24_08715</name>
</gene>
<dbReference type="RefSeq" id="WP_039330183.1">
    <property type="nucleotide sequence ID" value="NZ_JTJJ01000031.1"/>
</dbReference>
<dbReference type="SUPFAM" id="SSF47413">
    <property type="entry name" value="lambda repressor-like DNA-binding domains"/>
    <property type="match status" value="1"/>
</dbReference>
<dbReference type="CDD" id="cd00093">
    <property type="entry name" value="HTH_XRE"/>
    <property type="match status" value="1"/>
</dbReference>
<dbReference type="InterPro" id="IPR010982">
    <property type="entry name" value="Lambda_DNA-bd_dom_sf"/>
</dbReference>
<dbReference type="Pfam" id="PF17765">
    <property type="entry name" value="MLTR_LBD"/>
    <property type="match status" value="1"/>
</dbReference>
<evidence type="ECO:0000313" key="3">
    <source>
        <dbReference type="Proteomes" id="UP000030853"/>
    </source>
</evidence>
<dbReference type="Pfam" id="PF13560">
    <property type="entry name" value="HTH_31"/>
    <property type="match status" value="1"/>
</dbReference>
<dbReference type="GO" id="GO:0003677">
    <property type="term" value="F:DNA binding"/>
    <property type="evidence" value="ECO:0007669"/>
    <property type="project" value="InterPro"/>
</dbReference>
<dbReference type="InterPro" id="IPR041413">
    <property type="entry name" value="MLTR_LBD"/>
</dbReference>
<dbReference type="SMART" id="SM00530">
    <property type="entry name" value="HTH_XRE"/>
    <property type="match status" value="1"/>
</dbReference>
<dbReference type="PANTHER" id="PTHR35010:SF2">
    <property type="entry name" value="BLL4672 PROTEIN"/>
    <property type="match status" value="1"/>
</dbReference>
<dbReference type="Proteomes" id="UP000030853">
    <property type="component" value="Unassembled WGS sequence"/>
</dbReference>
<dbReference type="Gene3D" id="3.30.450.180">
    <property type="match status" value="1"/>
</dbReference>
<evidence type="ECO:0000313" key="2">
    <source>
        <dbReference type="EMBL" id="KHJ68389.1"/>
    </source>
</evidence>
<name>A0A0B1R6Z3_9GAMM</name>
<dbReference type="Gene3D" id="1.10.260.40">
    <property type="entry name" value="lambda repressor-like DNA-binding domains"/>
    <property type="match status" value="1"/>
</dbReference>
<dbReference type="InterPro" id="IPR001387">
    <property type="entry name" value="Cro/C1-type_HTH"/>
</dbReference>
<sequence>MPLQDDNLLGNYLRERRQRLDAGKLGYPLLRRRTPGLRREEVAVRACVSTTWYTWLEQGRGGAPSEEVLERLAKALELSAAERDHLFLLAQNRLPGVTWQAGVDVSPSLQRVLDSMTHTPALVKTAEWQVVAWNHAATKVFVDYAQLPPEQRNILLMMFSNEEMKKRLPDWHHVTRGMVANFRADVARTGASEHVRALVDELCEMSETFRQLWQSQEVSQHGEGIKQLWLPDEGVLELEYSTFAVEGKPGLSLVVFNPRLQRDGETVARLMARP</sequence>
<accession>A0A0B1R6Z3</accession>
<dbReference type="EMBL" id="JTJJ01000031">
    <property type="protein sequence ID" value="KHJ68389.1"/>
    <property type="molecule type" value="Genomic_DNA"/>
</dbReference>
<dbReference type="AlphaFoldDB" id="A0A0B1R6Z3"/>
<feature type="domain" description="HTH cro/C1-type" evidence="1">
    <location>
        <begin position="36"/>
        <end position="83"/>
    </location>
</feature>